<keyword evidence="7" id="KW-0969">Cilium</keyword>
<keyword evidence="8" id="KW-1185">Reference proteome</keyword>
<evidence type="ECO:0000256" key="3">
    <source>
        <dbReference type="ARBA" id="ARBA00022490"/>
    </source>
</evidence>
<dbReference type="Gene3D" id="1.20.120.340">
    <property type="entry name" value="Flagellar protein FliS"/>
    <property type="match status" value="1"/>
</dbReference>
<evidence type="ECO:0000256" key="1">
    <source>
        <dbReference type="ARBA" id="ARBA00004514"/>
    </source>
</evidence>
<comment type="caution">
    <text evidence="7">The sequence shown here is derived from an EMBL/GenBank/DDBJ whole genome shotgun (WGS) entry which is preliminary data.</text>
</comment>
<dbReference type="InterPro" id="IPR003713">
    <property type="entry name" value="FliS"/>
</dbReference>
<keyword evidence="3 6" id="KW-0963">Cytoplasm</keyword>
<dbReference type="GO" id="GO:0071973">
    <property type="term" value="P:bacterial-type flagellum-dependent cell motility"/>
    <property type="evidence" value="ECO:0007669"/>
    <property type="project" value="TreeGrafter"/>
</dbReference>
<dbReference type="STRING" id="1232683.ADIMK_1565"/>
<evidence type="ECO:0000256" key="5">
    <source>
        <dbReference type="ARBA" id="ARBA00023186"/>
    </source>
</evidence>
<proteinExistence type="inferred from homology"/>
<evidence type="ECO:0000256" key="6">
    <source>
        <dbReference type="PIRNR" id="PIRNR039090"/>
    </source>
</evidence>
<dbReference type="PIRSF" id="PIRSF039090">
    <property type="entry name" value="Flis"/>
    <property type="match status" value="1"/>
</dbReference>
<dbReference type="PANTHER" id="PTHR34773:SF1">
    <property type="entry name" value="FLAGELLAR SECRETION CHAPERONE FLIS"/>
    <property type="match status" value="1"/>
</dbReference>
<accession>A0A081G0L4</accession>
<dbReference type="SUPFAM" id="SSF101116">
    <property type="entry name" value="Flagellar export chaperone FliS"/>
    <property type="match status" value="1"/>
</dbReference>
<dbReference type="EMBL" id="JMQN01000018">
    <property type="protein sequence ID" value="KEA64319.1"/>
    <property type="molecule type" value="Genomic_DNA"/>
</dbReference>
<dbReference type="PATRIC" id="fig|1232683.4.peg.1545"/>
<evidence type="ECO:0000256" key="4">
    <source>
        <dbReference type="ARBA" id="ARBA00022795"/>
    </source>
</evidence>
<comment type="similarity">
    <text evidence="2 6">Belongs to the FliS family.</text>
</comment>
<dbReference type="CDD" id="cd16098">
    <property type="entry name" value="FliS"/>
    <property type="match status" value="1"/>
</dbReference>
<keyword evidence="7" id="KW-0966">Cell projection</keyword>
<gene>
    <name evidence="7" type="ORF">ADIMK_1565</name>
</gene>
<evidence type="ECO:0000313" key="8">
    <source>
        <dbReference type="Proteomes" id="UP000028252"/>
    </source>
</evidence>
<dbReference type="GO" id="GO:0005829">
    <property type="term" value="C:cytosol"/>
    <property type="evidence" value="ECO:0007669"/>
    <property type="project" value="UniProtKB-SubCell"/>
</dbReference>
<dbReference type="InterPro" id="IPR036584">
    <property type="entry name" value="FliS_sf"/>
</dbReference>
<dbReference type="Pfam" id="PF02561">
    <property type="entry name" value="FliS"/>
    <property type="match status" value="1"/>
</dbReference>
<keyword evidence="7" id="KW-0282">Flagellum</keyword>
<keyword evidence="5" id="KW-0143">Chaperone</keyword>
<dbReference type="Proteomes" id="UP000028252">
    <property type="component" value="Unassembled WGS sequence"/>
</dbReference>
<evidence type="ECO:0000313" key="7">
    <source>
        <dbReference type="EMBL" id="KEA64319.1"/>
    </source>
</evidence>
<dbReference type="PANTHER" id="PTHR34773">
    <property type="entry name" value="FLAGELLAR SECRETION CHAPERONE FLIS"/>
    <property type="match status" value="1"/>
</dbReference>
<organism evidence="7 8">
    <name type="scientific">Marinobacterium lacunae</name>
    <dbReference type="NCBI Taxonomy" id="1232683"/>
    <lineage>
        <taxon>Bacteria</taxon>
        <taxon>Pseudomonadati</taxon>
        <taxon>Pseudomonadota</taxon>
        <taxon>Gammaproteobacteria</taxon>
        <taxon>Oceanospirillales</taxon>
        <taxon>Oceanospirillaceae</taxon>
        <taxon>Marinobacterium</taxon>
    </lineage>
</organism>
<reference evidence="7 8" key="1">
    <citation type="submission" date="2014-04" db="EMBL/GenBank/DDBJ databases">
        <title>Marinobacterium kochiensis sp. nov., isolated from sediment sample collected from Kochi backwaters in Kerala, India.</title>
        <authorList>
            <person name="Singh A."/>
            <person name="Pinnaka A.K."/>
        </authorList>
    </citation>
    <scope>NUCLEOTIDE SEQUENCE [LARGE SCALE GENOMIC DNA]</scope>
    <source>
        <strain evidence="7 8">AK27</strain>
    </source>
</reference>
<keyword evidence="4 6" id="KW-1005">Bacterial flagellum biogenesis</keyword>
<dbReference type="RefSeq" id="WP_036185903.1">
    <property type="nucleotide sequence ID" value="NZ_JMQN01000018.1"/>
</dbReference>
<evidence type="ECO:0000256" key="2">
    <source>
        <dbReference type="ARBA" id="ARBA00008787"/>
    </source>
</evidence>
<dbReference type="eggNOG" id="COG1516">
    <property type="taxonomic scope" value="Bacteria"/>
</dbReference>
<dbReference type="AlphaFoldDB" id="A0A081G0L4"/>
<dbReference type="OrthoDB" id="9792010at2"/>
<comment type="subcellular location">
    <subcellularLocation>
        <location evidence="1 6">Cytoplasm</location>
        <location evidence="1 6">Cytosol</location>
    </subcellularLocation>
</comment>
<name>A0A081G0L4_9GAMM</name>
<protein>
    <recommendedName>
        <fullName evidence="6">Flagellar secretion chaperone FliS</fullName>
    </recommendedName>
</protein>
<sequence>MNKKSAIAQYQSVDINSAVLNASPHKLISLLFEGFLKRVMEAKGSVERGDKTSSSTAIGKAIAIIGELQASLRNKEGNELSQQLDGLYDYINRLLLQAGREQSQDKLDEAAQLIIPIKESWDKIPAEYHNLSKNQAN</sequence>
<dbReference type="NCBIfam" id="TIGR00208">
    <property type="entry name" value="fliS"/>
    <property type="match status" value="1"/>
</dbReference>
<dbReference type="GO" id="GO:0044780">
    <property type="term" value="P:bacterial-type flagellum assembly"/>
    <property type="evidence" value="ECO:0007669"/>
    <property type="project" value="InterPro"/>
</dbReference>